<dbReference type="OrthoDB" id="10571178at2759"/>
<dbReference type="AlphaFoldDB" id="A0A9W9V9C6"/>
<comment type="caution">
    <text evidence="1">The sequence shown here is derived from an EMBL/GenBank/DDBJ whole genome shotgun (WGS) entry which is preliminary data.</text>
</comment>
<name>A0A9W9V9C6_9EURO</name>
<keyword evidence="2" id="KW-1185">Reference proteome</keyword>
<dbReference type="GeneID" id="81439400"/>
<dbReference type="RefSeq" id="XP_056555634.1">
    <property type="nucleotide sequence ID" value="XM_056700221.1"/>
</dbReference>
<organism evidence="1 2">
    <name type="scientific">Penicillium cataractarum</name>
    <dbReference type="NCBI Taxonomy" id="2100454"/>
    <lineage>
        <taxon>Eukaryota</taxon>
        <taxon>Fungi</taxon>
        <taxon>Dikarya</taxon>
        <taxon>Ascomycota</taxon>
        <taxon>Pezizomycotina</taxon>
        <taxon>Eurotiomycetes</taxon>
        <taxon>Eurotiomycetidae</taxon>
        <taxon>Eurotiales</taxon>
        <taxon>Aspergillaceae</taxon>
        <taxon>Penicillium</taxon>
    </lineage>
</organism>
<reference evidence="1" key="2">
    <citation type="journal article" date="2023" name="IMA Fungus">
        <title>Comparative genomic study of the Penicillium genus elucidates a diverse pangenome and 15 lateral gene transfer events.</title>
        <authorList>
            <person name="Petersen C."/>
            <person name="Sorensen T."/>
            <person name="Nielsen M.R."/>
            <person name="Sondergaard T.E."/>
            <person name="Sorensen J.L."/>
            <person name="Fitzpatrick D.A."/>
            <person name="Frisvad J.C."/>
            <person name="Nielsen K.L."/>
        </authorList>
    </citation>
    <scope>NUCLEOTIDE SEQUENCE</scope>
    <source>
        <strain evidence="1">IBT 29864</strain>
    </source>
</reference>
<dbReference type="Proteomes" id="UP001147782">
    <property type="component" value="Unassembled WGS sequence"/>
</dbReference>
<proteinExistence type="predicted"/>
<evidence type="ECO:0000313" key="1">
    <source>
        <dbReference type="EMBL" id="KAJ5371200.1"/>
    </source>
</evidence>
<protein>
    <recommendedName>
        <fullName evidence="3">F-box domain-containing protein</fullName>
    </recommendedName>
</protein>
<evidence type="ECO:0000313" key="2">
    <source>
        <dbReference type="Proteomes" id="UP001147782"/>
    </source>
</evidence>
<accession>A0A9W9V9C6</accession>
<gene>
    <name evidence="1" type="ORF">N7496_007292</name>
</gene>
<evidence type="ECO:0008006" key="3">
    <source>
        <dbReference type="Google" id="ProtNLM"/>
    </source>
</evidence>
<dbReference type="EMBL" id="JAPZBS010000005">
    <property type="protein sequence ID" value="KAJ5371200.1"/>
    <property type="molecule type" value="Genomic_DNA"/>
</dbReference>
<sequence length="278" mass="32280">MPPTLFQLPAELMDMVGAMLAPASKGCLALTCRTYYEQFKSVFEHNFFDFIGIETEIARKPGFHSNKFSRCAINRSIFLSQAQTDNWPYCGSCRLLHPSNEFEPEELEKKTELKNCKWPTMSLSNAPMKPINQADGSLYYLPSVSPWTYTHFFPEFGFPRIPLMRLEHGRDEEQSTITARMYYFDHIPFDFHSPYPMVCPHISLFGLFDRQTRECGSRDIMCEECDTWIRVSTKFRIARLDVCGEPCACRSRNKCDYVVEVYTKLGPKSLSGKEEWWA</sequence>
<reference evidence="1" key="1">
    <citation type="submission" date="2022-11" db="EMBL/GenBank/DDBJ databases">
        <authorList>
            <person name="Petersen C."/>
        </authorList>
    </citation>
    <scope>NUCLEOTIDE SEQUENCE</scope>
    <source>
        <strain evidence="1">IBT 29864</strain>
    </source>
</reference>